<sequence>MKNSVATTLPSPFTTSIAIVFVVTTMVDETPIIMTTLFIRQQIDLGIHDIMYQLFGQLVEIVKPMMQNEIQQPKELEVRKMNDRDNCVFLVPRSHELSNQVGLIPLVQLNMAFMHTW</sequence>
<organism evidence="1">
    <name type="scientific">Glycine max</name>
    <name type="common">Soybean</name>
    <name type="synonym">Glycine hispida</name>
    <dbReference type="NCBI Taxonomy" id="3847"/>
    <lineage>
        <taxon>Eukaryota</taxon>
        <taxon>Viridiplantae</taxon>
        <taxon>Streptophyta</taxon>
        <taxon>Embryophyta</taxon>
        <taxon>Tracheophyta</taxon>
        <taxon>Spermatophyta</taxon>
        <taxon>Magnoliopsida</taxon>
        <taxon>eudicotyledons</taxon>
        <taxon>Gunneridae</taxon>
        <taxon>Pentapetalae</taxon>
        <taxon>rosids</taxon>
        <taxon>fabids</taxon>
        <taxon>Fabales</taxon>
        <taxon>Fabaceae</taxon>
        <taxon>Papilionoideae</taxon>
        <taxon>50 kb inversion clade</taxon>
        <taxon>NPAAA clade</taxon>
        <taxon>indigoferoid/millettioid clade</taxon>
        <taxon>Phaseoleae</taxon>
        <taxon>Glycine</taxon>
        <taxon>Glycine subgen. Soja</taxon>
    </lineage>
</organism>
<name>A0A0R0L3V8_SOYBN</name>
<dbReference type="EMBL" id="CM000835">
    <property type="protein sequence ID" value="KRH70596.1"/>
    <property type="molecule type" value="Genomic_DNA"/>
</dbReference>
<dbReference type="EnsemblPlants" id="KRH70596">
    <property type="protein sequence ID" value="KRH70596"/>
    <property type="gene ID" value="GLYMA_02G098900"/>
</dbReference>
<dbReference type="AlphaFoldDB" id="A0A0R0L3V8"/>
<reference evidence="2" key="2">
    <citation type="submission" date="2018-02" db="UniProtKB">
        <authorList>
            <consortium name="EnsemblPlants"/>
        </authorList>
    </citation>
    <scope>IDENTIFICATION</scope>
    <source>
        <strain evidence="2">Williams 82</strain>
    </source>
</reference>
<protein>
    <submittedName>
        <fullName evidence="1 2">Uncharacterized protein</fullName>
    </submittedName>
</protein>
<evidence type="ECO:0000313" key="2">
    <source>
        <dbReference type="EnsemblPlants" id="KRH70596"/>
    </source>
</evidence>
<dbReference type="InParanoid" id="A0A0R0L3V8"/>
<evidence type="ECO:0000313" key="3">
    <source>
        <dbReference type="Proteomes" id="UP000008827"/>
    </source>
</evidence>
<gene>
    <name evidence="1" type="ORF">GLYMA_02G098900</name>
</gene>
<reference evidence="1" key="3">
    <citation type="submission" date="2018-07" db="EMBL/GenBank/DDBJ databases">
        <title>WGS assembly of Glycine max.</title>
        <authorList>
            <person name="Schmutz J."/>
            <person name="Cannon S."/>
            <person name="Schlueter J."/>
            <person name="Ma J."/>
            <person name="Mitros T."/>
            <person name="Nelson W."/>
            <person name="Hyten D."/>
            <person name="Song Q."/>
            <person name="Thelen J."/>
            <person name="Cheng J."/>
            <person name="Xu D."/>
            <person name="Hellsten U."/>
            <person name="May G."/>
            <person name="Yu Y."/>
            <person name="Sakurai T."/>
            <person name="Umezawa T."/>
            <person name="Bhattacharyya M."/>
            <person name="Sandhu D."/>
            <person name="Valliyodan B."/>
            <person name="Lindquist E."/>
            <person name="Peto M."/>
            <person name="Grant D."/>
            <person name="Shu S."/>
            <person name="Goodstein D."/>
            <person name="Barry K."/>
            <person name="Futrell-Griggs M."/>
            <person name="Abernathy B."/>
            <person name="Du J."/>
            <person name="Tian Z."/>
            <person name="Zhu L."/>
            <person name="Gill N."/>
            <person name="Joshi T."/>
            <person name="Libault M."/>
            <person name="Sethuraman A."/>
            <person name="Zhang X."/>
            <person name="Shinozaki K."/>
            <person name="Nguyen H."/>
            <person name="Wing R."/>
            <person name="Cregan P."/>
            <person name="Specht J."/>
            <person name="Grimwood J."/>
            <person name="Rokhsar D."/>
            <person name="Stacey G."/>
            <person name="Shoemaker R."/>
            <person name="Jackson S."/>
        </authorList>
    </citation>
    <scope>NUCLEOTIDE SEQUENCE</scope>
    <source>
        <tissue evidence="1">Callus</tissue>
    </source>
</reference>
<keyword evidence="3" id="KW-1185">Reference proteome</keyword>
<dbReference type="OrthoDB" id="10571527at2759"/>
<dbReference type="Gramene" id="KRH70596">
    <property type="protein sequence ID" value="KRH70596"/>
    <property type="gene ID" value="GLYMA_02G098900"/>
</dbReference>
<evidence type="ECO:0000313" key="1">
    <source>
        <dbReference type="EMBL" id="KRH70596.1"/>
    </source>
</evidence>
<reference evidence="1 2" key="1">
    <citation type="journal article" date="2010" name="Nature">
        <title>Genome sequence of the palaeopolyploid soybean.</title>
        <authorList>
            <person name="Schmutz J."/>
            <person name="Cannon S.B."/>
            <person name="Schlueter J."/>
            <person name="Ma J."/>
            <person name="Mitros T."/>
            <person name="Nelson W."/>
            <person name="Hyten D.L."/>
            <person name="Song Q."/>
            <person name="Thelen J.J."/>
            <person name="Cheng J."/>
            <person name="Xu D."/>
            <person name="Hellsten U."/>
            <person name="May G.D."/>
            <person name="Yu Y."/>
            <person name="Sakurai T."/>
            <person name="Umezawa T."/>
            <person name="Bhattacharyya M.K."/>
            <person name="Sandhu D."/>
            <person name="Valliyodan B."/>
            <person name="Lindquist E."/>
            <person name="Peto M."/>
            <person name="Grant D."/>
            <person name="Shu S."/>
            <person name="Goodstein D."/>
            <person name="Barry K."/>
            <person name="Futrell-Griggs M."/>
            <person name="Abernathy B."/>
            <person name="Du J."/>
            <person name="Tian Z."/>
            <person name="Zhu L."/>
            <person name="Gill N."/>
            <person name="Joshi T."/>
            <person name="Libault M."/>
            <person name="Sethuraman A."/>
            <person name="Zhang X.-C."/>
            <person name="Shinozaki K."/>
            <person name="Nguyen H.T."/>
            <person name="Wing R.A."/>
            <person name="Cregan P."/>
            <person name="Specht J."/>
            <person name="Grimwood J."/>
            <person name="Rokhsar D."/>
            <person name="Stacey G."/>
            <person name="Shoemaker R.C."/>
            <person name="Jackson S.A."/>
        </authorList>
    </citation>
    <scope>NUCLEOTIDE SEQUENCE [LARGE SCALE GENOMIC DNA]</scope>
    <source>
        <strain evidence="2">cv. Williams 82</strain>
        <tissue evidence="1">Callus</tissue>
    </source>
</reference>
<proteinExistence type="predicted"/>
<accession>A0A0R0L3V8</accession>
<dbReference type="Proteomes" id="UP000008827">
    <property type="component" value="Chromosome 2"/>
</dbReference>